<keyword evidence="3" id="KW-1185">Reference proteome</keyword>
<dbReference type="Proteomes" id="UP001143480">
    <property type="component" value="Unassembled WGS sequence"/>
</dbReference>
<evidence type="ECO:0000313" key="2">
    <source>
        <dbReference type="EMBL" id="GLL02304.1"/>
    </source>
</evidence>
<sequence>MTLSLRPDRRRHRRPLVVIGVVSAVLLLCTGASTRAPVRPAVLVAALLLAALPILAAAVLAACNVRNVALYRHADGSVESVSWSGRRTTVQRPDTVRLHTIRDSSNLLVITARDVAEPIVLVPQWWRKEDLDALTTAIHVPIDYAEDENVRFFSQRYPRAGLPLLLRYPLALPLTIVLLCTAAVIVWVALLNQL</sequence>
<keyword evidence="1" id="KW-0812">Transmembrane</keyword>
<organism evidence="2 3">
    <name type="scientific">Dactylosporangium matsuzakiense</name>
    <dbReference type="NCBI Taxonomy" id="53360"/>
    <lineage>
        <taxon>Bacteria</taxon>
        <taxon>Bacillati</taxon>
        <taxon>Actinomycetota</taxon>
        <taxon>Actinomycetes</taxon>
        <taxon>Micromonosporales</taxon>
        <taxon>Micromonosporaceae</taxon>
        <taxon>Dactylosporangium</taxon>
    </lineage>
</organism>
<name>A0A9W6KN03_9ACTN</name>
<proteinExistence type="predicted"/>
<keyword evidence="1" id="KW-0472">Membrane</keyword>
<dbReference type="AlphaFoldDB" id="A0A9W6KN03"/>
<comment type="caution">
    <text evidence="2">The sequence shown here is derived from an EMBL/GenBank/DDBJ whole genome shotgun (WGS) entry which is preliminary data.</text>
</comment>
<dbReference type="RefSeq" id="WP_261959214.1">
    <property type="nucleotide sequence ID" value="NZ_BAAAXA010000001.1"/>
</dbReference>
<reference evidence="2" key="2">
    <citation type="submission" date="2023-01" db="EMBL/GenBank/DDBJ databases">
        <authorList>
            <person name="Sun Q."/>
            <person name="Evtushenko L."/>
        </authorList>
    </citation>
    <scope>NUCLEOTIDE SEQUENCE</scope>
    <source>
        <strain evidence="2">VKM Ac-1321</strain>
    </source>
</reference>
<evidence type="ECO:0000256" key="1">
    <source>
        <dbReference type="SAM" id="Phobius"/>
    </source>
</evidence>
<feature type="transmembrane region" description="Helical" evidence="1">
    <location>
        <begin position="165"/>
        <end position="190"/>
    </location>
</feature>
<evidence type="ECO:0000313" key="3">
    <source>
        <dbReference type="Proteomes" id="UP001143480"/>
    </source>
</evidence>
<feature type="transmembrane region" description="Helical" evidence="1">
    <location>
        <begin position="41"/>
        <end position="63"/>
    </location>
</feature>
<dbReference type="EMBL" id="BSFP01000023">
    <property type="protein sequence ID" value="GLL02304.1"/>
    <property type="molecule type" value="Genomic_DNA"/>
</dbReference>
<keyword evidence="1" id="KW-1133">Transmembrane helix</keyword>
<protein>
    <submittedName>
        <fullName evidence="2">Uncharacterized protein</fullName>
    </submittedName>
</protein>
<gene>
    <name evidence="2" type="ORF">GCM10017581_040460</name>
</gene>
<reference evidence="2" key="1">
    <citation type="journal article" date="2014" name="Int. J. Syst. Evol. Microbiol.">
        <title>Complete genome sequence of Corynebacterium casei LMG S-19264T (=DSM 44701T), isolated from a smear-ripened cheese.</title>
        <authorList>
            <consortium name="US DOE Joint Genome Institute (JGI-PGF)"/>
            <person name="Walter F."/>
            <person name="Albersmeier A."/>
            <person name="Kalinowski J."/>
            <person name="Ruckert C."/>
        </authorList>
    </citation>
    <scope>NUCLEOTIDE SEQUENCE</scope>
    <source>
        <strain evidence="2">VKM Ac-1321</strain>
    </source>
</reference>
<accession>A0A9W6KN03</accession>